<evidence type="ECO:0000313" key="5">
    <source>
        <dbReference type="Proteomes" id="UP000011761"/>
    </source>
</evidence>
<dbReference type="KEGG" id="bcom:BAUCODRAFT_68403"/>
<feature type="region of interest" description="Disordered" evidence="1">
    <location>
        <begin position="531"/>
        <end position="585"/>
    </location>
</feature>
<dbReference type="PANTHER" id="PTHR45808">
    <property type="entry name" value="RHO GTPASE-ACTIVATING PROTEIN 68F"/>
    <property type="match status" value="1"/>
</dbReference>
<feature type="region of interest" description="Disordered" evidence="1">
    <location>
        <begin position="489"/>
        <end position="515"/>
    </location>
</feature>
<dbReference type="GO" id="GO:0005737">
    <property type="term" value="C:cytoplasm"/>
    <property type="evidence" value="ECO:0007669"/>
    <property type="project" value="TreeGrafter"/>
</dbReference>
<dbReference type="SMART" id="SM00324">
    <property type="entry name" value="RhoGAP"/>
    <property type="match status" value="1"/>
</dbReference>
<evidence type="ECO:0000313" key="4">
    <source>
        <dbReference type="EMBL" id="EMC97617.1"/>
    </source>
</evidence>
<dbReference type="InterPro" id="IPR000198">
    <property type="entry name" value="RhoGAP_dom"/>
</dbReference>
<dbReference type="STRING" id="717646.M2LSY5"/>
<feature type="compositionally biased region" description="Low complexity" evidence="1">
    <location>
        <begin position="534"/>
        <end position="545"/>
    </location>
</feature>
<dbReference type="InterPro" id="IPR008936">
    <property type="entry name" value="Rho_GTPase_activation_prot"/>
</dbReference>
<feature type="domain" description="Rho-GAP" evidence="3">
    <location>
        <begin position="219"/>
        <end position="432"/>
    </location>
</feature>
<dbReference type="PROSITE" id="PS50191">
    <property type="entry name" value="CRAL_TRIO"/>
    <property type="match status" value="1"/>
</dbReference>
<keyword evidence="5" id="KW-1185">Reference proteome</keyword>
<organism evidence="4 5">
    <name type="scientific">Baudoinia panamericana (strain UAMH 10762)</name>
    <name type="common">Angels' share fungus</name>
    <name type="synonym">Baudoinia compniacensis (strain UAMH 10762)</name>
    <dbReference type="NCBI Taxonomy" id="717646"/>
    <lineage>
        <taxon>Eukaryota</taxon>
        <taxon>Fungi</taxon>
        <taxon>Dikarya</taxon>
        <taxon>Ascomycota</taxon>
        <taxon>Pezizomycotina</taxon>
        <taxon>Dothideomycetes</taxon>
        <taxon>Dothideomycetidae</taxon>
        <taxon>Mycosphaerellales</taxon>
        <taxon>Teratosphaeriaceae</taxon>
        <taxon>Baudoinia</taxon>
    </lineage>
</organism>
<gene>
    <name evidence="4" type="ORF">BAUCODRAFT_68403</name>
</gene>
<dbReference type="CDD" id="cd00170">
    <property type="entry name" value="SEC14"/>
    <property type="match status" value="1"/>
</dbReference>
<feature type="domain" description="CRAL-TRIO" evidence="2">
    <location>
        <begin position="33"/>
        <end position="190"/>
    </location>
</feature>
<sequence>MRSALAAAAQRRATRARSSSLSTVPPAETSSDYLPELAAIAASILYKSPSTSKAGRAVYILNSAAFPDAFEVDYDSLLSYVLARLPGEEELIAGAEYEVVFFAGGQPEGATMERRQGPGMGWYLQAYHVLSRATRKKLQRLYIVHPRTWVRVLVGVFGTIVSPKFRRKIVHVSTLSQLTVQMPIERLLIPPSTYLHDRRITPDIDVPYAGGRRAFGARHPLPKNIDTGQTRLPRVLRETTSFILMPQNVCTEGLFRIPPQSVLAGVLREAYDRGQQYIVWKERSATVVQPGMPQDLLGEVRLEDAYGVHLAASLIKTWYRDLRQPIFPESCYARFREKYGSAETDVTPEDLVDLIMPASPTSPLTITSREILTRHLLPLLSAVAEHERQNKMNAENLSILFSMCLLCGSDQLEDAKMSTLVRKILQAALDLWPQLREGLGIDPMAFEIDLLPPADPHDYEDPVEHDVHQTTSGDDLIETKQGHRIIMADVDSEPISPERVPTLPPRPVRSRAASLGKQLLPNLDVGSILKRKPASATPTADSAPAELDPPRYSTVFDGEGRSIHVADSPSSYAPADGFGPARRGE</sequence>
<dbReference type="Gene3D" id="1.10.555.10">
    <property type="entry name" value="Rho GTPase activation protein"/>
    <property type="match status" value="1"/>
</dbReference>
<dbReference type="GO" id="GO:0007264">
    <property type="term" value="P:small GTPase-mediated signal transduction"/>
    <property type="evidence" value="ECO:0007669"/>
    <property type="project" value="TreeGrafter"/>
</dbReference>
<dbReference type="Proteomes" id="UP000011761">
    <property type="component" value="Unassembled WGS sequence"/>
</dbReference>
<reference evidence="4 5" key="1">
    <citation type="journal article" date="2012" name="PLoS Pathog.">
        <title>Diverse lifestyles and strategies of plant pathogenesis encoded in the genomes of eighteen Dothideomycetes fungi.</title>
        <authorList>
            <person name="Ohm R.A."/>
            <person name="Feau N."/>
            <person name="Henrissat B."/>
            <person name="Schoch C.L."/>
            <person name="Horwitz B.A."/>
            <person name="Barry K.W."/>
            <person name="Condon B.J."/>
            <person name="Copeland A.C."/>
            <person name="Dhillon B."/>
            <person name="Glaser F."/>
            <person name="Hesse C.N."/>
            <person name="Kosti I."/>
            <person name="LaButti K."/>
            <person name="Lindquist E.A."/>
            <person name="Lucas S."/>
            <person name="Salamov A.A."/>
            <person name="Bradshaw R.E."/>
            <person name="Ciuffetti L."/>
            <person name="Hamelin R.C."/>
            <person name="Kema G.H.J."/>
            <person name="Lawrence C."/>
            <person name="Scott J.A."/>
            <person name="Spatafora J.W."/>
            <person name="Turgeon B.G."/>
            <person name="de Wit P.J.G.M."/>
            <person name="Zhong S."/>
            <person name="Goodwin S.B."/>
            <person name="Grigoriev I.V."/>
        </authorList>
    </citation>
    <scope>NUCLEOTIDE SEQUENCE [LARGE SCALE GENOMIC DNA]</scope>
    <source>
        <strain evidence="4 5">UAMH 10762</strain>
    </source>
</reference>
<dbReference type="InterPro" id="IPR001251">
    <property type="entry name" value="CRAL-TRIO_dom"/>
</dbReference>
<dbReference type="eggNOG" id="KOG4406">
    <property type="taxonomic scope" value="Eukaryota"/>
</dbReference>
<protein>
    <recommendedName>
        <fullName evidence="6">Rho-GAP domain-containing protein</fullName>
    </recommendedName>
</protein>
<evidence type="ECO:0000256" key="1">
    <source>
        <dbReference type="SAM" id="MobiDB-lite"/>
    </source>
</evidence>
<name>M2LSY5_BAUPA</name>
<dbReference type="CDD" id="cd00159">
    <property type="entry name" value="RhoGAP"/>
    <property type="match status" value="1"/>
</dbReference>
<evidence type="ECO:0000259" key="2">
    <source>
        <dbReference type="PROSITE" id="PS50191"/>
    </source>
</evidence>
<proteinExistence type="predicted"/>
<dbReference type="Gene3D" id="3.40.525.10">
    <property type="entry name" value="CRAL-TRIO lipid binding domain"/>
    <property type="match status" value="1"/>
</dbReference>
<dbReference type="Pfam" id="PF13716">
    <property type="entry name" value="CRAL_TRIO_2"/>
    <property type="match status" value="1"/>
</dbReference>
<dbReference type="PANTHER" id="PTHR45808:SF2">
    <property type="entry name" value="RHO GTPASE-ACTIVATING PROTEIN 68F"/>
    <property type="match status" value="1"/>
</dbReference>
<dbReference type="HOGENOM" id="CLU_016267_0_0_1"/>
<dbReference type="SUPFAM" id="SSF52087">
    <property type="entry name" value="CRAL/TRIO domain"/>
    <property type="match status" value="1"/>
</dbReference>
<dbReference type="InterPro" id="IPR036865">
    <property type="entry name" value="CRAL-TRIO_dom_sf"/>
</dbReference>
<dbReference type="OMA" id="CYARFRE"/>
<dbReference type="OrthoDB" id="410651at2759"/>
<accession>M2LSY5</accession>
<dbReference type="GeneID" id="19116436"/>
<dbReference type="GO" id="GO:0005096">
    <property type="term" value="F:GTPase activator activity"/>
    <property type="evidence" value="ECO:0007669"/>
    <property type="project" value="TreeGrafter"/>
</dbReference>
<evidence type="ECO:0008006" key="6">
    <source>
        <dbReference type="Google" id="ProtNLM"/>
    </source>
</evidence>
<dbReference type="AlphaFoldDB" id="M2LSY5"/>
<dbReference type="RefSeq" id="XP_007675432.1">
    <property type="nucleotide sequence ID" value="XM_007677242.1"/>
</dbReference>
<dbReference type="Pfam" id="PF00620">
    <property type="entry name" value="RhoGAP"/>
    <property type="match status" value="1"/>
</dbReference>
<feature type="non-terminal residue" evidence="4">
    <location>
        <position position="585"/>
    </location>
</feature>
<dbReference type="PROSITE" id="PS50238">
    <property type="entry name" value="RHOGAP"/>
    <property type="match status" value="1"/>
</dbReference>
<dbReference type="SUPFAM" id="SSF48350">
    <property type="entry name" value="GTPase activation domain, GAP"/>
    <property type="match status" value="1"/>
</dbReference>
<dbReference type="EMBL" id="KB445554">
    <property type="protein sequence ID" value="EMC97617.1"/>
    <property type="molecule type" value="Genomic_DNA"/>
</dbReference>
<evidence type="ECO:0000259" key="3">
    <source>
        <dbReference type="PROSITE" id="PS50238"/>
    </source>
</evidence>